<dbReference type="NCBIfam" id="TIGR03598">
    <property type="entry name" value="GTPase_YsxC"/>
    <property type="match status" value="1"/>
</dbReference>
<reference evidence="12" key="1">
    <citation type="submission" date="2016-10" db="EMBL/GenBank/DDBJ databases">
        <title>Sequence of Gallionella enrichment culture.</title>
        <authorList>
            <person name="Poehlein A."/>
            <person name="Muehling M."/>
            <person name="Daniel R."/>
        </authorList>
    </citation>
    <scope>NUCLEOTIDE SEQUENCE</scope>
</reference>
<keyword evidence="9" id="KW-0131">Cell cycle</keyword>
<dbReference type="GO" id="GO:0005829">
    <property type="term" value="C:cytosol"/>
    <property type="evidence" value="ECO:0007669"/>
    <property type="project" value="TreeGrafter"/>
</dbReference>
<dbReference type="InterPro" id="IPR027417">
    <property type="entry name" value="P-loop_NTPase"/>
</dbReference>
<comment type="similarity">
    <text evidence="2">Belongs to the TRAFAC class TrmE-Era-EngA-EngB-Septin-like GTPase superfamily. EngB GTPase family.</text>
</comment>
<dbReference type="EMBL" id="MLJW01001625">
    <property type="protein sequence ID" value="OIQ77398.1"/>
    <property type="molecule type" value="Genomic_DNA"/>
</dbReference>
<evidence type="ECO:0000259" key="11">
    <source>
        <dbReference type="PROSITE" id="PS51706"/>
    </source>
</evidence>
<dbReference type="Pfam" id="PF01926">
    <property type="entry name" value="MMR_HSR1"/>
    <property type="match status" value="1"/>
</dbReference>
<dbReference type="InterPro" id="IPR019987">
    <property type="entry name" value="GTP-bd_ribosome_bio_YsxC"/>
</dbReference>
<evidence type="ECO:0000256" key="6">
    <source>
        <dbReference type="ARBA" id="ARBA00022842"/>
    </source>
</evidence>
<keyword evidence="5" id="KW-0547">Nucleotide-binding</keyword>
<feature type="domain" description="EngB-type G" evidence="11">
    <location>
        <begin position="39"/>
        <end position="223"/>
    </location>
</feature>
<proteinExistence type="inferred from homology"/>
<evidence type="ECO:0000256" key="3">
    <source>
        <dbReference type="ARBA" id="ARBA00022618"/>
    </source>
</evidence>
<dbReference type="HAMAP" id="MF_00321">
    <property type="entry name" value="GTPase_EngB"/>
    <property type="match status" value="1"/>
</dbReference>
<keyword evidence="6" id="KW-0460">Magnesium</keyword>
<keyword evidence="7" id="KW-0342">GTP-binding</keyword>
<name>A0A1J5Q162_9ZZZZ</name>
<comment type="caution">
    <text evidence="12">The sequence shown here is derived from an EMBL/GenBank/DDBJ whole genome shotgun (WGS) entry which is preliminary data.</text>
</comment>
<keyword evidence="8" id="KW-0717">Septation</keyword>
<dbReference type="CDD" id="cd01876">
    <property type="entry name" value="YihA_EngB"/>
    <property type="match status" value="1"/>
</dbReference>
<dbReference type="SUPFAM" id="SSF52540">
    <property type="entry name" value="P-loop containing nucleoside triphosphate hydrolases"/>
    <property type="match status" value="1"/>
</dbReference>
<keyword evidence="3" id="KW-0132">Cell division</keyword>
<gene>
    <name evidence="12" type="primary">engB_10</name>
    <name evidence="12" type="ORF">GALL_409100</name>
</gene>
<dbReference type="PANTHER" id="PTHR11649">
    <property type="entry name" value="MSS1/TRME-RELATED GTP-BINDING PROTEIN"/>
    <property type="match status" value="1"/>
</dbReference>
<dbReference type="GO" id="GO:0000917">
    <property type="term" value="P:division septum assembly"/>
    <property type="evidence" value="ECO:0007669"/>
    <property type="project" value="UniProtKB-KW"/>
</dbReference>
<evidence type="ECO:0000313" key="12">
    <source>
        <dbReference type="EMBL" id="OIQ77398.1"/>
    </source>
</evidence>
<dbReference type="PANTHER" id="PTHR11649:SF13">
    <property type="entry name" value="ENGB-TYPE G DOMAIN-CONTAINING PROTEIN"/>
    <property type="match status" value="1"/>
</dbReference>
<keyword evidence="4" id="KW-0479">Metal-binding</keyword>
<dbReference type="GO" id="GO:0005525">
    <property type="term" value="F:GTP binding"/>
    <property type="evidence" value="ECO:0007669"/>
    <property type="project" value="UniProtKB-KW"/>
</dbReference>
<evidence type="ECO:0000256" key="2">
    <source>
        <dbReference type="ARBA" id="ARBA00009638"/>
    </source>
</evidence>
<dbReference type="Gene3D" id="3.40.50.300">
    <property type="entry name" value="P-loop containing nucleotide triphosphate hydrolases"/>
    <property type="match status" value="1"/>
</dbReference>
<evidence type="ECO:0000256" key="7">
    <source>
        <dbReference type="ARBA" id="ARBA00023134"/>
    </source>
</evidence>
<evidence type="ECO:0000256" key="8">
    <source>
        <dbReference type="ARBA" id="ARBA00023210"/>
    </source>
</evidence>
<evidence type="ECO:0000256" key="9">
    <source>
        <dbReference type="ARBA" id="ARBA00023306"/>
    </source>
</evidence>
<evidence type="ECO:0000256" key="10">
    <source>
        <dbReference type="SAM" id="MobiDB-lite"/>
    </source>
</evidence>
<organism evidence="12">
    <name type="scientific">mine drainage metagenome</name>
    <dbReference type="NCBI Taxonomy" id="410659"/>
    <lineage>
        <taxon>unclassified sequences</taxon>
        <taxon>metagenomes</taxon>
        <taxon>ecological metagenomes</taxon>
    </lineage>
</organism>
<dbReference type="PROSITE" id="PS51706">
    <property type="entry name" value="G_ENGB"/>
    <property type="match status" value="1"/>
</dbReference>
<feature type="region of interest" description="Disordered" evidence="10">
    <location>
        <begin position="226"/>
        <end position="249"/>
    </location>
</feature>
<evidence type="ECO:0000256" key="4">
    <source>
        <dbReference type="ARBA" id="ARBA00022723"/>
    </source>
</evidence>
<comment type="cofactor">
    <cofactor evidence="1">
        <name>Mg(2+)</name>
        <dbReference type="ChEBI" id="CHEBI:18420"/>
    </cofactor>
</comment>
<dbReference type="InterPro" id="IPR030393">
    <property type="entry name" value="G_ENGB_dom"/>
</dbReference>
<dbReference type="AlphaFoldDB" id="A0A1J5Q162"/>
<evidence type="ECO:0000256" key="5">
    <source>
        <dbReference type="ARBA" id="ARBA00022741"/>
    </source>
</evidence>
<dbReference type="GO" id="GO:0046872">
    <property type="term" value="F:metal ion binding"/>
    <property type="evidence" value="ECO:0007669"/>
    <property type="project" value="UniProtKB-KW"/>
</dbReference>
<accession>A0A1J5Q162</accession>
<protein>
    <submittedName>
        <fullName evidence="12">Putative GTP-binding protein EngB</fullName>
    </submittedName>
</protein>
<sequence length="249" mass="26423">MANIGNSSRSAAPVRFSPLLHSARFLTTSSAMDNLPVTGLPEIAFVGRSNAGKSTAINALCQQRQLAFASKTPGRTQHINFFAVGPRDKPSGLLVDLPGYGYAAVAKTDKTRWQRFLAQYLAERGALVGLILLADSRLGLTEHDLTLLDFIAPASVPLHVLLTKADKLNRQQGQRAAQAVRDQLAQHAQAVGMTAPISLQLFSATTHIGIEAASQQIEGWLAEHAAANAPDTPDDDGDSAWPAVGDPAT</sequence>
<evidence type="ECO:0000256" key="1">
    <source>
        <dbReference type="ARBA" id="ARBA00001946"/>
    </source>
</evidence>
<dbReference type="InterPro" id="IPR006073">
    <property type="entry name" value="GTP-bd"/>
</dbReference>